<dbReference type="Pfam" id="PF00534">
    <property type="entry name" value="Glycos_transf_1"/>
    <property type="match status" value="1"/>
</dbReference>
<dbReference type="InterPro" id="IPR001296">
    <property type="entry name" value="Glyco_trans_1"/>
</dbReference>
<evidence type="ECO:0000259" key="1">
    <source>
        <dbReference type="Pfam" id="PF00534"/>
    </source>
</evidence>
<feature type="domain" description="Glycosyl transferase family 1" evidence="1">
    <location>
        <begin position="204"/>
        <end position="368"/>
    </location>
</feature>
<dbReference type="CDD" id="cd03801">
    <property type="entry name" value="GT4_PimA-like"/>
    <property type="match status" value="1"/>
</dbReference>
<dbReference type="Proteomes" id="UP000297295">
    <property type="component" value="Unassembled WGS sequence"/>
</dbReference>
<sequence>MRILMVAACPFPANRGTPSRILRMAEALSLRNHQVHVVSYHINDSSIGMNNSLNIHRIKPFFNYDKMEPGPSFKKPFLDFLLAMKIVQVARKENIEIIHAHHIEGLVSSIIAAKMLRIPLIYDAHVHVTNELEIFGVFANESFGKKVTLFFEKMFVYRANAIVAVSAELGEILSSFGYPQAKIWVVPTGTNLEHFRNKTNSEDKMKIKESLGLSEKEPLVMYTGTITPYQGLEHLINSMDILLRKVPSAKLVIIGGGSIEKYSKLCDDKKISESVIFTDEKPFNEIPSLLSIADVAVSPRTEASGIPQKLTNYMAAGIPIVSFKGSAKILEHRKTGYIVENEDVEGFAGGIRELIENIELHDELAKNALEEVEKFTWPNLVQKCEDIYLKVKM</sequence>
<dbReference type="Gene3D" id="3.40.50.2000">
    <property type="entry name" value="Glycogen Phosphorylase B"/>
    <property type="match status" value="2"/>
</dbReference>
<dbReference type="InterPro" id="IPR028098">
    <property type="entry name" value="Glyco_trans_4-like_N"/>
</dbReference>
<proteinExistence type="predicted"/>
<name>A0A4E0PWX5_9EURY</name>
<dbReference type="PANTHER" id="PTHR45947:SF3">
    <property type="entry name" value="SULFOQUINOVOSYL TRANSFERASE SQD2"/>
    <property type="match status" value="1"/>
</dbReference>
<dbReference type="InterPro" id="IPR050194">
    <property type="entry name" value="Glycosyltransferase_grp1"/>
</dbReference>
<protein>
    <submittedName>
        <fullName evidence="3">Uncharacterized protein</fullName>
    </submittedName>
</protein>
<keyword evidence="4" id="KW-1185">Reference proteome</keyword>
<dbReference type="EMBL" id="PGGK01000003">
    <property type="protein sequence ID" value="TGC10615.1"/>
    <property type="molecule type" value="Genomic_DNA"/>
</dbReference>
<evidence type="ECO:0000313" key="4">
    <source>
        <dbReference type="Proteomes" id="UP000297295"/>
    </source>
</evidence>
<dbReference type="PANTHER" id="PTHR45947">
    <property type="entry name" value="SULFOQUINOVOSYL TRANSFERASE SQD2"/>
    <property type="match status" value="1"/>
</dbReference>
<evidence type="ECO:0000259" key="2">
    <source>
        <dbReference type="Pfam" id="PF13439"/>
    </source>
</evidence>
<feature type="domain" description="Glycosyltransferase subfamily 4-like N-terminal" evidence="2">
    <location>
        <begin position="18"/>
        <end position="193"/>
    </location>
</feature>
<reference evidence="3 4" key="1">
    <citation type="submission" date="2017-11" db="EMBL/GenBank/DDBJ databases">
        <title>Isolation and Characterization of Methanogenic Archaea from Saline Meromictic Lake at Siberia.</title>
        <authorList>
            <person name="Shen Y."/>
            <person name="Huang H.-H."/>
            <person name="Lai M.-C."/>
            <person name="Chen S.-C."/>
        </authorList>
    </citation>
    <scope>NUCLEOTIDE SEQUENCE [LARGE SCALE GENOMIC DNA]</scope>
    <source>
        <strain evidence="3 4">SY-01</strain>
    </source>
</reference>
<comment type="caution">
    <text evidence="3">The sequence shown here is derived from an EMBL/GenBank/DDBJ whole genome shotgun (WGS) entry which is preliminary data.</text>
</comment>
<evidence type="ECO:0000313" key="3">
    <source>
        <dbReference type="EMBL" id="TGC10615.1"/>
    </source>
</evidence>
<dbReference type="AlphaFoldDB" id="A0A4E0PWX5"/>
<organism evidence="3 4">
    <name type="scientific">Methanolobus halotolerans</name>
    <dbReference type="NCBI Taxonomy" id="2052935"/>
    <lineage>
        <taxon>Archaea</taxon>
        <taxon>Methanobacteriati</taxon>
        <taxon>Methanobacteriota</taxon>
        <taxon>Stenosarchaea group</taxon>
        <taxon>Methanomicrobia</taxon>
        <taxon>Methanosarcinales</taxon>
        <taxon>Methanosarcinaceae</taxon>
        <taxon>Methanolobus</taxon>
    </lineage>
</organism>
<dbReference type="Pfam" id="PF13439">
    <property type="entry name" value="Glyco_transf_4"/>
    <property type="match status" value="1"/>
</dbReference>
<accession>A0A4E0PWX5</accession>
<gene>
    <name evidence="3" type="ORF">CUN85_03750</name>
</gene>
<dbReference type="SUPFAM" id="SSF53756">
    <property type="entry name" value="UDP-Glycosyltransferase/glycogen phosphorylase"/>
    <property type="match status" value="1"/>
</dbReference>
<dbReference type="GO" id="GO:0016758">
    <property type="term" value="F:hexosyltransferase activity"/>
    <property type="evidence" value="ECO:0007669"/>
    <property type="project" value="TreeGrafter"/>
</dbReference>